<dbReference type="PANTHER" id="PTHR43585">
    <property type="entry name" value="FUMIPYRROLE BIOSYNTHESIS PROTEIN C"/>
    <property type="match status" value="1"/>
</dbReference>
<gene>
    <name evidence="6" type="ORF">C6Y45_01765</name>
</gene>
<dbReference type="RefSeq" id="WP_107583308.1">
    <property type="nucleotide sequence ID" value="NZ_PZJJ01000002.1"/>
</dbReference>
<dbReference type="Gene3D" id="3.30.1490.20">
    <property type="entry name" value="ATP-grasp fold, A domain"/>
    <property type="match status" value="1"/>
</dbReference>
<dbReference type="InterPro" id="IPR048764">
    <property type="entry name" value="PylC_N"/>
</dbReference>
<dbReference type="EMBL" id="PZJJ01000002">
    <property type="protein sequence ID" value="PTL40131.1"/>
    <property type="molecule type" value="Genomic_DNA"/>
</dbReference>
<dbReference type="Gene3D" id="3.40.50.20">
    <property type="match status" value="1"/>
</dbReference>
<dbReference type="InterPro" id="IPR011761">
    <property type="entry name" value="ATP-grasp"/>
</dbReference>
<keyword evidence="7" id="KW-1185">Reference proteome</keyword>
<dbReference type="GO" id="GO:0005524">
    <property type="term" value="F:ATP binding"/>
    <property type="evidence" value="ECO:0007669"/>
    <property type="project" value="UniProtKB-UniRule"/>
</dbReference>
<keyword evidence="1" id="KW-0436">Ligase</keyword>
<sequence>MNILLSSVARRVDFVKYFREGFIKAGVEGRIITADPDYNAPALQYGDQGYITPHQTHPAYIDSLVEICRDNEIEGFIPLNDMEIALVAAQKRRFEEIGVSVFAPDPATVEKMRDKGSYETVFKGFQAKAPKTYFSCEEAERAVMKGEASFPMILKPRNGSASVGIETASCLKELYPAYRSSVEQLKRAPIHKLAVNEPERNVIIQEYIHGEKFSMDIFNDLEGNFIVSFVRKQLAMRAGDVDRCRIVTDPALHNICRDIGRNLGHAGYVNADAYFDGTHYYVIDINPRFAGGYSFSHEAGADIPAVIIAILSGREIQLDWLNQKEGMEFARHDAVAVIHSQKCRDMVPVEH</sequence>
<evidence type="ECO:0000313" key="6">
    <source>
        <dbReference type="EMBL" id="PTL40131.1"/>
    </source>
</evidence>
<dbReference type="NCBIfam" id="NF009404">
    <property type="entry name" value="PRK12767.1-3"/>
    <property type="match status" value="1"/>
</dbReference>
<dbReference type="Pfam" id="PF21360">
    <property type="entry name" value="PylC-like_N"/>
    <property type="match status" value="1"/>
</dbReference>
<evidence type="ECO:0000256" key="1">
    <source>
        <dbReference type="ARBA" id="ARBA00022598"/>
    </source>
</evidence>
<dbReference type="PROSITE" id="PS50975">
    <property type="entry name" value="ATP_GRASP"/>
    <property type="match status" value="1"/>
</dbReference>
<accession>A0A2T4U9R2</accession>
<protein>
    <submittedName>
        <fullName evidence="6">Carbamoyl phosphate synthase-like protein</fullName>
    </submittedName>
</protein>
<name>A0A2T4U9R2_9BACI</name>
<dbReference type="GO" id="GO:0016874">
    <property type="term" value="F:ligase activity"/>
    <property type="evidence" value="ECO:0007669"/>
    <property type="project" value="UniProtKB-KW"/>
</dbReference>
<evidence type="ECO:0000256" key="3">
    <source>
        <dbReference type="ARBA" id="ARBA00022840"/>
    </source>
</evidence>
<proteinExistence type="predicted"/>
<evidence type="ECO:0000313" key="7">
    <source>
        <dbReference type="Proteomes" id="UP000240509"/>
    </source>
</evidence>
<dbReference type="SUPFAM" id="SSF56059">
    <property type="entry name" value="Glutathione synthetase ATP-binding domain-like"/>
    <property type="match status" value="1"/>
</dbReference>
<dbReference type="InterPro" id="IPR052032">
    <property type="entry name" value="ATP-dep_AA_Ligase"/>
</dbReference>
<feature type="domain" description="ATP-grasp" evidence="5">
    <location>
        <begin position="119"/>
        <end position="312"/>
    </location>
</feature>
<evidence type="ECO:0000259" key="5">
    <source>
        <dbReference type="PROSITE" id="PS50975"/>
    </source>
</evidence>
<evidence type="ECO:0000256" key="4">
    <source>
        <dbReference type="PROSITE-ProRule" id="PRU00409"/>
    </source>
</evidence>
<comment type="caution">
    <text evidence="6">The sequence shown here is derived from an EMBL/GenBank/DDBJ whole genome shotgun (WGS) entry which is preliminary data.</text>
</comment>
<keyword evidence="2 4" id="KW-0547">Nucleotide-binding</keyword>
<organism evidence="6 7">
    <name type="scientific">Alkalicoccus saliphilus</name>
    <dbReference type="NCBI Taxonomy" id="200989"/>
    <lineage>
        <taxon>Bacteria</taxon>
        <taxon>Bacillati</taxon>
        <taxon>Bacillota</taxon>
        <taxon>Bacilli</taxon>
        <taxon>Bacillales</taxon>
        <taxon>Bacillaceae</taxon>
        <taxon>Alkalicoccus</taxon>
    </lineage>
</organism>
<dbReference type="GO" id="GO:0046872">
    <property type="term" value="F:metal ion binding"/>
    <property type="evidence" value="ECO:0007669"/>
    <property type="project" value="InterPro"/>
</dbReference>
<evidence type="ECO:0000256" key="2">
    <source>
        <dbReference type="ARBA" id="ARBA00022741"/>
    </source>
</evidence>
<reference evidence="6 7" key="1">
    <citation type="submission" date="2018-03" db="EMBL/GenBank/DDBJ databases">
        <title>Alkalicoccus saliphilus sp. nov., isolated from a mineral pool.</title>
        <authorList>
            <person name="Zhao B."/>
        </authorList>
    </citation>
    <scope>NUCLEOTIDE SEQUENCE [LARGE SCALE GENOMIC DNA]</scope>
    <source>
        <strain evidence="6 7">6AG</strain>
    </source>
</reference>
<dbReference type="InterPro" id="IPR013815">
    <property type="entry name" value="ATP_grasp_subdomain_1"/>
</dbReference>
<dbReference type="AlphaFoldDB" id="A0A2T4U9R2"/>
<dbReference type="Proteomes" id="UP000240509">
    <property type="component" value="Unassembled WGS sequence"/>
</dbReference>
<dbReference type="PANTHER" id="PTHR43585:SF2">
    <property type="entry name" value="ATP-GRASP ENZYME FSQD"/>
    <property type="match status" value="1"/>
</dbReference>
<keyword evidence="3 4" id="KW-0067">ATP-binding</keyword>
<dbReference type="OrthoDB" id="9803907at2"/>
<dbReference type="Pfam" id="PF15632">
    <property type="entry name" value="ATPgrasp_Ter"/>
    <property type="match status" value="1"/>
</dbReference>
<dbReference type="Gene3D" id="3.30.470.20">
    <property type="entry name" value="ATP-grasp fold, B domain"/>
    <property type="match status" value="1"/>
</dbReference>